<dbReference type="InterPro" id="IPR041679">
    <property type="entry name" value="DNA2/NAM7-like_C"/>
</dbReference>
<dbReference type="Gene3D" id="1.10.510.10">
    <property type="entry name" value="Transferase(Phosphotransferase) domain 1"/>
    <property type="match status" value="1"/>
</dbReference>
<dbReference type="Gene3D" id="3.40.50.300">
    <property type="entry name" value="P-loop containing nucleotide triphosphate hydrolases"/>
    <property type="match status" value="2"/>
</dbReference>
<evidence type="ECO:0000259" key="2">
    <source>
        <dbReference type="PROSITE" id="PS50011"/>
    </source>
</evidence>
<dbReference type="InterPro" id="IPR000719">
    <property type="entry name" value="Prot_kinase_dom"/>
</dbReference>
<evidence type="ECO:0000256" key="1">
    <source>
        <dbReference type="SAM" id="MobiDB-lite"/>
    </source>
</evidence>
<dbReference type="PANTHER" id="PTHR10887">
    <property type="entry name" value="DNA2/NAM7 HELICASE FAMILY"/>
    <property type="match status" value="1"/>
</dbReference>
<reference evidence="3 4" key="1">
    <citation type="submission" date="2023-07" db="EMBL/GenBank/DDBJ databases">
        <title>Sequencing the genomes of 1000 actinobacteria strains.</title>
        <authorList>
            <person name="Klenk H.-P."/>
        </authorList>
    </citation>
    <scope>NUCLEOTIDE SEQUENCE [LARGE SCALE GENOMIC DNA]</scope>
    <source>
        <strain evidence="3 4">DSM 46740</strain>
    </source>
</reference>
<dbReference type="CDD" id="cd14014">
    <property type="entry name" value="STKc_PknB_like"/>
    <property type="match status" value="1"/>
</dbReference>
<evidence type="ECO:0000313" key="3">
    <source>
        <dbReference type="EMBL" id="MDP9850428.1"/>
    </source>
</evidence>
<dbReference type="Proteomes" id="UP001225356">
    <property type="component" value="Unassembled WGS sequence"/>
</dbReference>
<dbReference type="InterPro" id="IPR008271">
    <property type="entry name" value="Ser/Thr_kinase_AS"/>
</dbReference>
<dbReference type="SUPFAM" id="SSF56112">
    <property type="entry name" value="Protein kinase-like (PK-like)"/>
    <property type="match status" value="1"/>
</dbReference>
<feature type="domain" description="Protein kinase" evidence="2">
    <location>
        <begin position="11"/>
        <end position="256"/>
    </location>
</feature>
<dbReference type="InterPro" id="IPR041677">
    <property type="entry name" value="DNA2/NAM7_AAA_11"/>
</dbReference>
<dbReference type="Gene3D" id="3.30.200.20">
    <property type="entry name" value="Phosphorylase Kinase, domain 1"/>
    <property type="match status" value="1"/>
</dbReference>
<comment type="caution">
    <text evidence="3">The sequence shown here is derived from an EMBL/GenBank/DDBJ whole genome shotgun (WGS) entry which is preliminary data.</text>
</comment>
<sequence length="1150" mass="129079">MIRIVADRYVLLPQQERSSGTTTVVVKAMDSHSPDGQHVAVKLIPRADADDTHRVLFRREVEALRRLRHPNIVSLLDHGEDNDQDAFYLVFPWLERQLRDVLPPLDEGFGWDDFIEGWGLPLLEALAYAHEQNVVHRDVKPSNILIDGDGTLLLADFGISTIRGRIVTEATVAGFASPPFAPPDMAGMSRASRDVWGFAATALQCLTEGPFEDYPHLDTALDEVDAPPEVMTILRQCTSRDPESRPRDAIVLHNRIREIHRRRTRKWVKRREAQLIVREDAARRLVAPPNDRDPDAIERALRAEFAHGSHLARLVDPGTGQRLVDTLDLVGSQRRLRLAFIRDQPAFIVSRAYDADERELDGIRQNAWPVVEEVVWTSRPQPATTARQTRDRILAALDEHYLHQDDLQQLRDENRPFDKWLDLLDAKESLEAGRAASLSYTSFSADGKRIQFRLTAAPETDVLGEERVCRVRASDYSRAQIIGGPGVVVAQNGHSITLAYKRKPMNLPSTGELVLDTIASSAALRRQRDAVHSVRSETSVRPQLRRLLLDPSRIAEPVPPTAMDWFDDRLDEDKRAAIAGALGCQDFYLLEGPPGTGKTSFITELVRQELRRNPDARILLVSQTHVAVDNALVRLVDAGLDNVVRLGRPDDSRIAEEAQPHLLDQRVPRWVRDIRSRAEGHLEQMAHTAAVDLVYVRGAAKLGELVAVLDEQQVLRARLETVTDIPSRSATPPPVSELMDEEDNASEAGRLNDSLQRLSDQIGELRGRAAELLGAEALDALLPADTEVTPDTARAAFDTVVDETPELRKLAETLRLQAEWFQRIESGRDLEAVLLRQARVVAGTCLGFLSHPAARDLEFDLCILDEASKATATETLVPLARSRRWVLVGDPHQLPPMQEEVLDHAEIMERHNLERVDVERSLFQELLDGAPATARHRLSQQYRMHPAIGDLISECFYEGTLRSVNRSVLAGWNTLFGKPVAWLNTGRSQQRHEKRAGTSTVNHHEAQVVKRALADLRRALDTRKVYTDDGKPLRVLVLTAYRKQMEELRRAVASPTSPLLEVEVNTVDAVQGREVDITFYSVVRSNDRHELGFLGSRYWRRVNVALSRSRYGLVIVGDAPFCETHSGPLQDVLAHIRKHPDSCWIGDARA</sequence>
<dbReference type="PROSITE" id="PS50011">
    <property type="entry name" value="PROTEIN_KINASE_DOM"/>
    <property type="match status" value="1"/>
</dbReference>
<dbReference type="InterPro" id="IPR047187">
    <property type="entry name" value="SF1_C_Upf1"/>
</dbReference>
<dbReference type="RefSeq" id="WP_307569452.1">
    <property type="nucleotide sequence ID" value="NZ_JAUSQU010000003.1"/>
</dbReference>
<protein>
    <recommendedName>
        <fullName evidence="2">Protein kinase domain-containing protein</fullName>
    </recommendedName>
</protein>
<dbReference type="CDD" id="cd18808">
    <property type="entry name" value="SF1_C_Upf1"/>
    <property type="match status" value="1"/>
</dbReference>
<accession>A0ABT9QVU8</accession>
<dbReference type="Pfam" id="PF13087">
    <property type="entry name" value="AAA_12"/>
    <property type="match status" value="1"/>
</dbReference>
<gene>
    <name evidence="3" type="ORF">J2853_009724</name>
</gene>
<dbReference type="InterPro" id="IPR011009">
    <property type="entry name" value="Kinase-like_dom_sf"/>
</dbReference>
<dbReference type="PANTHER" id="PTHR10887:SF495">
    <property type="entry name" value="HELICASE SENATAXIN ISOFORM X1-RELATED"/>
    <property type="match status" value="1"/>
</dbReference>
<name>A0ABT9QVU8_9ACTN</name>
<dbReference type="PROSITE" id="PS00108">
    <property type="entry name" value="PROTEIN_KINASE_ST"/>
    <property type="match status" value="1"/>
</dbReference>
<organism evidence="3 4">
    <name type="scientific">Streptosporangium lutulentum</name>
    <dbReference type="NCBI Taxonomy" id="1461250"/>
    <lineage>
        <taxon>Bacteria</taxon>
        <taxon>Bacillati</taxon>
        <taxon>Actinomycetota</taxon>
        <taxon>Actinomycetes</taxon>
        <taxon>Streptosporangiales</taxon>
        <taxon>Streptosporangiaceae</taxon>
        <taxon>Streptosporangium</taxon>
    </lineage>
</organism>
<evidence type="ECO:0000313" key="4">
    <source>
        <dbReference type="Proteomes" id="UP001225356"/>
    </source>
</evidence>
<dbReference type="SMART" id="SM00220">
    <property type="entry name" value="S_TKc"/>
    <property type="match status" value="1"/>
</dbReference>
<dbReference type="InterPro" id="IPR027417">
    <property type="entry name" value="P-loop_NTPase"/>
</dbReference>
<dbReference type="EMBL" id="JAUSQU010000003">
    <property type="protein sequence ID" value="MDP9850428.1"/>
    <property type="molecule type" value="Genomic_DNA"/>
</dbReference>
<dbReference type="InterPro" id="IPR045055">
    <property type="entry name" value="DNA2/NAM7-like"/>
</dbReference>
<dbReference type="SUPFAM" id="SSF52540">
    <property type="entry name" value="P-loop containing nucleoside triphosphate hydrolases"/>
    <property type="match status" value="1"/>
</dbReference>
<dbReference type="Pfam" id="PF00069">
    <property type="entry name" value="Pkinase"/>
    <property type="match status" value="1"/>
</dbReference>
<proteinExistence type="predicted"/>
<feature type="region of interest" description="Disordered" evidence="1">
    <location>
        <begin position="725"/>
        <end position="747"/>
    </location>
</feature>
<dbReference type="Pfam" id="PF13086">
    <property type="entry name" value="AAA_11"/>
    <property type="match status" value="1"/>
</dbReference>
<keyword evidence="4" id="KW-1185">Reference proteome</keyword>